<dbReference type="Pfam" id="PF26162">
    <property type="entry name" value="YwzD"/>
    <property type="match status" value="1"/>
</dbReference>
<dbReference type="Proteomes" id="UP000031950">
    <property type="component" value="Unassembled WGS sequence"/>
</dbReference>
<dbReference type="AlphaFoldDB" id="A0A0C2V6T0"/>
<gene>
    <name evidence="1" type="ORF">KP77_28930</name>
</gene>
<protein>
    <submittedName>
        <fullName evidence="1">Uncharacterized protein</fullName>
    </submittedName>
</protein>
<evidence type="ECO:0000313" key="2">
    <source>
        <dbReference type="Proteomes" id="UP000031950"/>
    </source>
</evidence>
<proteinExistence type="predicted"/>
<name>A0A0C2V6T0_9BACL</name>
<comment type="caution">
    <text evidence="1">The sequence shown here is derived from an EMBL/GenBank/DDBJ whole genome shotgun (WGS) entry which is preliminary data.</text>
</comment>
<dbReference type="OrthoDB" id="9943631at2"/>
<dbReference type="RefSeq" id="WP_160289536.1">
    <property type="nucleotide sequence ID" value="NZ_JXRQ01000027.1"/>
</dbReference>
<evidence type="ECO:0000313" key="1">
    <source>
        <dbReference type="EMBL" id="KIL44672.1"/>
    </source>
</evidence>
<dbReference type="PATRIC" id="fig|135826.4.peg.2875"/>
<organism evidence="1 2">
    <name type="scientific">Jeotgalibacillus alimentarius</name>
    <dbReference type="NCBI Taxonomy" id="135826"/>
    <lineage>
        <taxon>Bacteria</taxon>
        <taxon>Bacillati</taxon>
        <taxon>Bacillota</taxon>
        <taxon>Bacilli</taxon>
        <taxon>Bacillales</taxon>
        <taxon>Caryophanaceae</taxon>
        <taxon>Jeotgalibacillus</taxon>
    </lineage>
</organism>
<accession>A0A0C2V6T0</accession>
<dbReference type="InterPro" id="IPR058930">
    <property type="entry name" value="YwzD"/>
</dbReference>
<reference evidence="1 2" key="1">
    <citation type="submission" date="2015-01" db="EMBL/GenBank/DDBJ databases">
        <title>Genome sequence of Jeotgalibacillus alimentarius.</title>
        <authorList>
            <person name="Goh K.M."/>
            <person name="Chan K.-G."/>
            <person name="Yaakop A.S."/>
            <person name="Ee R."/>
            <person name="Gan H.M."/>
            <person name="Chan C.S."/>
        </authorList>
    </citation>
    <scope>NUCLEOTIDE SEQUENCE [LARGE SCALE GENOMIC DNA]</scope>
    <source>
        <strain evidence="1 2">YKJ-13</strain>
    </source>
</reference>
<dbReference type="EMBL" id="JXRQ01000027">
    <property type="protein sequence ID" value="KIL44672.1"/>
    <property type="molecule type" value="Genomic_DNA"/>
</dbReference>
<dbReference type="STRING" id="135826.KP77_28930"/>
<sequence length="46" mass="5304">MAMEQMTSENLSAILKEAHQKGEKEQLTPQQMVQWLASQMNTKQQV</sequence>
<keyword evidence="2" id="KW-1185">Reference proteome</keyword>